<keyword evidence="3" id="KW-1185">Reference proteome</keyword>
<dbReference type="InterPro" id="IPR050508">
    <property type="entry name" value="Methyltransf_Superfamily"/>
</dbReference>
<dbReference type="PANTHER" id="PTHR42912:SF93">
    <property type="entry name" value="N6-ADENOSINE-METHYLTRANSFERASE TMT1A"/>
    <property type="match status" value="1"/>
</dbReference>
<dbReference type="InterPro" id="IPR013216">
    <property type="entry name" value="Methyltransf_11"/>
</dbReference>
<feature type="domain" description="Methyltransferase type 11" evidence="1">
    <location>
        <begin position="101"/>
        <end position="192"/>
    </location>
</feature>
<dbReference type="SUPFAM" id="SSF53335">
    <property type="entry name" value="S-adenosyl-L-methionine-dependent methyltransferases"/>
    <property type="match status" value="1"/>
</dbReference>
<dbReference type="AlphaFoldDB" id="A0A7R7DVM3"/>
<dbReference type="KEGG" id="atl:Athai_62170"/>
<dbReference type="RefSeq" id="WP_203964705.1">
    <property type="nucleotide sequence ID" value="NZ_AP023355.1"/>
</dbReference>
<accession>A0A7R7DVM3</accession>
<protein>
    <recommendedName>
        <fullName evidence="1">Methyltransferase type 11 domain-containing protein</fullName>
    </recommendedName>
</protein>
<name>A0A7R7DVM3_9ACTN</name>
<dbReference type="GO" id="GO:0008757">
    <property type="term" value="F:S-adenosylmethionine-dependent methyltransferase activity"/>
    <property type="evidence" value="ECO:0007669"/>
    <property type="project" value="InterPro"/>
</dbReference>
<sequence>MTYLSRLGYLLGVEGVALLRGIRDGTGDRAFVEARLAEIRELLADPALRDADDLDAAPDGISTDEVYDGWAAHYDGPNSMIELEQPLVRDIVAGLPVGTALDAACGTGRHAGYLAGLGHRVIGVDANARMLAVAATKLPELDLRRGMLDALPLDAGSVDLVVCGLALCHVPDLGPVFAEFARVLRPGGHLVVSDLHQLLSYLRPTLPRAPGPDGRPTILVEYHRPLSAYLTVALAHGFQLRHCAEPHRADRPERPSPRPPMPTEVGWELLDQIPEAAALALDVPSIVLLHLQLPAD</sequence>
<dbReference type="CDD" id="cd02440">
    <property type="entry name" value="AdoMet_MTases"/>
    <property type="match status" value="1"/>
</dbReference>
<dbReference type="InterPro" id="IPR029063">
    <property type="entry name" value="SAM-dependent_MTases_sf"/>
</dbReference>
<dbReference type="PANTHER" id="PTHR42912">
    <property type="entry name" value="METHYLTRANSFERASE"/>
    <property type="match status" value="1"/>
</dbReference>
<proteinExistence type="predicted"/>
<gene>
    <name evidence="2" type="ORF">Athai_62170</name>
</gene>
<evidence type="ECO:0000313" key="3">
    <source>
        <dbReference type="Proteomes" id="UP000611640"/>
    </source>
</evidence>
<evidence type="ECO:0000313" key="2">
    <source>
        <dbReference type="EMBL" id="BCJ38714.1"/>
    </source>
</evidence>
<dbReference type="Pfam" id="PF08241">
    <property type="entry name" value="Methyltransf_11"/>
    <property type="match status" value="1"/>
</dbReference>
<dbReference type="EMBL" id="AP023355">
    <property type="protein sequence ID" value="BCJ38714.1"/>
    <property type="molecule type" value="Genomic_DNA"/>
</dbReference>
<reference evidence="2 3" key="1">
    <citation type="submission" date="2020-08" db="EMBL/GenBank/DDBJ databases">
        <title>Whole genome shotgun sequence of Actinocatenispora thailandica NBRC 105041.</title>
        <authorList>
            <person name="Komaki H."/>
            <person name="Tamura T."/>
        </authorList>
    </citation>
    <scope>NUCLEOTIDE SEQUENCE [LARGE SCALE GENOMIC DNA]</scope>
    <source>
        <strain evidence="2 3">NBRC 105041</strain>
    </source>
</reference>
<evidence type="ECO:0000259" key="1">
    <source>
        <dbReference type="Pfam" id="PF08241"/>
    </source>
</evidence>
<organism evidence="2 3">
    <name type="scientific">Actinocatenispora thailandica</name>
    <dbReference type="NCBI Taxonomy" id="227318"/>
    <lineage>
        <taxon>Bacteria</taxon>
        <taxon>Bacillati</taxon>
        <taxon>Actinomycetota</taxon>
        <taxon>Actinomycetes</taxon>
        <taxon>Micromonosporales</taxon>
        <taxon>Micromonosporaceae</taxon>
        <taxon>Actinocatenispora</taxon>
    </lineage>
</organism>
<dbReference type="Gene3D" id="3.40.50.150">
    <property type="entry name" value="Vaccinia Virus protein VP39"/>
    <property type="match status" value="1"/>
</dbReference>
<dbReference type="Proteomes" id="UP000611640">
    <property type="component" value="Chromosome"/>
</dbReference>